<dbReference type="CDD" id="cd01949">
    <property type="entry name" value="GGDEF"/>
    <property type="match status" value="1"/>
</dbReference>
<evidence type="ECO:0000256" key="1">
    <source>
        <dbReference type="PROSITE-ProRule" id="PRU00244"/>
    </source>
</evidence>
<keyword evidence="1" id="KW-1133">Transmembrane helix</keyword>
<feature type="domain" description="EAL" evidence="2">
    <location>
        <begin position="432"/>
        <end position="687"/>
    </location>
</feature>
<dbReference type="SMART" id="SM00267">
    <property type="entry name" value="GGDEF"/>
    <property type="match status" value="1"/>
</dbReference>
<evidence type="ECO:0000313" key="6">
    <source>
        <dbReference type="Proteomes" id="UP001460888"/>
    </source>
</evidence>
<dbReference type="Proteomes" id="UP001460888">
    <property type="component" value="Unassembled WGS sequence"/>
</dbReference>
<reference evidence="5 6" key="1">
    <citation type="submission" date="2013-03" db="EMBL/GenBank/DDBJ databases">
        <title>Salinisphaera dokdonensis CL-ES53 Genome Sequencing.</title>
        <authorList>
            <person name="Li C."/>
            <person name="Lai Q."/>
            <person name="Shao Z."/>
        </authorList>
    </citation>
    <scope>NUCLEOTIDE SEQUENCE [LARGE SCALE GENOMIC DNA]</scope>
    <source>
        <strain evidence="5 6">CL-ES53</strain>
    </source>
</reference>
<dbReference type="InterPro" id="IPR052155">
    <property type="entry name" value="Biofilm_reg_signaling"/>
</dbReference>
<dbReference type="Pfam" id="PF03707">
    <property type="entry name" value="MHYT"/>
    <property type="match status" value="3"/>
</dbReference>
<feature type="transmembrane region" description="Helical" evidence="1">
    <location>
        <begin position="40"/>
        <end position="64"/>
    </location>
</feature>
<dbReference type="InterPro" id="IPR029787">
    <property type="entry name" value="Nucleotide_cyclase"/>
</dbReference>
<dbReference type="CDD" id="cd01948">
    <property type="entry name" value="EAL"/>
    <property type="match status" value="1"/>
</dbReference>
<dbReference type="Pfam" id="PF00563">
    <property type="entry name" value="EAL"/>
    <property type="match status" value="1"/>
</dbReference>
<dbReference type="Gene3D" id="3.20.20.450">
    <property type="entry name" value="EAL domain"/>
    <property type="match status" value="1"/>
</dbReference>
<feature type="domain" description="MHYT" evidence="4">
    <location>
        <begin position="5"/>
        <end position="200"/>
    </location>
</feature>
<keyword evidence="6" id="KW-1185">Reference proteome</keyword>
<gene>
    <name evidence="5" type="ORF">SADO_12818</name>
</gene>
<dbReference type="EMBL" id="APND01000004">
    <property type="protein sequence ID" value="MES1930137.1"/>
    <property type="molecule type" value="Genomic_DNA"/>
</dbReference>
<comment type="caution">
    <text evidence="5">The sequence shown here is derived from an EMBL/GenBank/DDBJ whole genome shotgun (WGS) entry which is preliminary data.</text>
</comment>
<dbReference type="SUPFAM" id="SSF141868">
    <property type="entry name" value="EAL domain-like"/>
    <property type="match status" value="1"/>
</dbReference>
<evidence type="ECO:0000259" key="3">
    <source>
        <dbReference type="PROSITE" id="PS50887"/>
    </source>
</evidence>
<dbReference type="Pfam" id="PF00990">
    <property type="entry name" value="GGDEF"/>
    <property type="match status" value="1"/>
</dbReference>
<dbReference type="NCBIfam" id="TIGR00254">
    <property type="entry name" value="GGDEF"/>
    <property type="match status" value="1"/>
</dbReference>
<evidence type="ECO:0000313" key="5">
    <source>
        <dbReference type="EMBL" id="MES1930137.1"/>
    </source>
</evidence>
<dbReference type="PROSITE" id="PS50883">
    <property type="entry name" value="EAL"/>
    <property type="match status" value="1"/>
</dbReference>
<evidence type="ECO:0000259" key="2">
    <source>
        <dbReference type="PROSITE" id="PS50883"/>
    </source>
</evidence>
<dbReference type="InterPro" id="IPR035919">
    <property type="entry name" value="EAL_sf"/>
</dbReference>
<protein>
    <submittedName>
        <fullName evidence="5">Membrane sensor domain-containing protein</fullName>
    </submittedName>
</protein>
<feature type="transmembrane region" description="Helical" evidence="1">
    <location>
        <begin position="76"/>
        <end position="96"/>
    </location>
</feature>
<keyword evidence="1" id="KW-0472">Membrane</keyword>
<feature type="transmembrane region" description="Helical" evidence="1">
    <location>
        <begin position="108"/>
        <end position="128"/>
    </location>
</feature>
<keyword evidence="1" id="KW-0812">Transmembrane</keyword>
<dbReference type="PANTHER" id="PTHR44757">
    <property type="entry name" value="DIGUANYLATE CYCLASE DGCP"/>
    <property type="match status" value="1"/>
</dbReference>
<feature type="domain" description="GGDEF" evidence="3">
    <location>
        <begin position="293"/>
        <end position="423"/>
    </location>
</feature>
<name>A0ABV2B2P4_9GAMM</name>
<dbReference type="SMART" id="SM00052">
    <property type="entry name" value="EAL"/>
    <property type="match status" value="1"/>
</dbReference>
<organism evidence="5 6">
    <name type="scientific">Salinisphaera dokdonensis CL-ES53</name>
    <dbReference type="NCBI Taxonomy" id="1304272"/>
    <lineage>
        <taxon>Bacteria</taxon>
        <taxon>Pseudomonadati</taxon>
        <taxon>Pseudomonadota</taxon>
        <taxon>Gammaproteobacteria</taxon>
        <taxon>Salinisphaerales</taxon>
        <taxon>Salinisphaeraceae</taxon>
        <taxon>Salinisphaera</taxon>
    </lineage>
</organism>
<dbReference type="Gene3D" id="3.30.70.270">
    <property type="match status" value="1"/>
</dbReference>
<feature type="transmembrane region" description="Helical" evidence="1">
    <location>
        <begin position="175"/>
        <end position="194"/>
    </location>
</feature>
<sequence length="701" mass="75704">MFGTYDYRITVLAVVVAILASYTALDLVGRVSAATRSRDAFAWLAAGAVAMGTGIWSMHFVGMLAFELPIEMGYDIHITALSWLMAVLASSVALFLASRAALSRARLLIGAVFMAVSIAGMHYTGMAAMLMEPGIVYDPLWVGISLLIALAASGAALWIAFYLREVSRVRGFAGKAGAAVFMGAAIVGMHYAGMAAAKFPIGSICGAASQLDSVWLATLVGACTILLLGTALTAAALDRRLESHTAQLIYSLSEANSSLRHASRHDPLTNLANRHLLHERVEQALMQWREKKTRFSIAYIDLDGFKVINDQLGHDVGDQLLKRAGAAMTSVVRHGDTVARMGGDEFIVVLQGLSTQEAVARVCEKLLDAIAQVGEGSARLSASIGSATCPRDGTALSDLVTAGDVAMYIAKNKGKNCYQAYESSMATRIAEEYTVQEDLRDAIQDGELVVYYQPKYSTRDRQLTGAEALVRWEHPDKGMIPPDQFIGIAERSGLINDLESWVLDSVCAQIRRWLDMGLEVPPISVNLSAIRIHNEDLPERTQACLDKHGVAASYLMFEITESLAVREILRAVEALKRFSAMGVRVALDDFGTGHSSLSYLRQLPIQQLKIDRSFIKDLGACDGDHVEIVRSIIGLAHALRLRVVAEGVETEQQMAFLDSLDCDEVQGFLMGRPVPAAAFGEVVAQQSGRAGKATLHMLPGA</sequence>
<dbReference type="PROSITE" id="PS50924">
    <property type="entry name" value="MHYT"/>
    <property type="match status" value="1"/>
</dbReference>
<dbReference type="PANTHER" id="PTHR44757:SF2">
    <property type="entry name" value="BIOFILM ARCHITECTURE MAINTENANCE PROTEIN MBAA"/>
    <property type="match status" value="1"/>
</dbReference>
<feature type="transmembrane region" description="Helical" evidence="1">
    <location>
        <begin position="6"/>
        <end position="28"/>
    </location>
</feature>
<dbReference type="SUPFAM" id="SSF55073">
    <property type="entry name" value="Nucleotide cyclase"/>
    <property type="match status" value="1"/>
</dbReference>
<accession>A0ABV2B2P4</accession>
<dbReference type="PROSITE" id="PS50887">
    <property type="entry name" value="GGDEF"/>
    <property type="match status" value="1"/>
</dbReference>
<feature type="transmembrane region" description="Helical" evidence="1">
    <location>
        <begin position="214"/>
        <end position="237"/>
    </location>
</feature>
<dbReference type="InterPro" id="IPR001633">
    <property type="entry name" value="EAL_dom"/>
</dbReference>
<proteinExistence type="predicted"/>
<feature type="transmembrane region" description="Helical" evidence="1">
    <location>
        <begin position="140"/>
        <end position="163"/>
    </location>
</feature>
<dbReference type="InterPro" id="IPR005330">
    <property type="entry name" value="MHYT_dom"/>
</dbReference>
<evidence type="ECO:0000259" key="4">
    <source>
        <dbReference type="PROSITE" id="PS50924"/>
    </source>
</evidence>
<dbReference type="InterPro" id="IPR000160">
    <property type="entry name" value="GGDEF_dom"/>
</dbReference>
<dbReference type="InterPro" id="IPR043128">
    <property type="entry name" value="Rev_trsase/Diguanyl_cyclase"/>
</dbReference>